<evidence type="ECO:0000313" key="2">
    <source>
        <dbReference type="Proteomes" id="UP000215256"/>
    </source>
</evidence>
<name>A0A248UJ12_9HYPH</name>
<sequence length="37" mass="4187">MKDRAGKSFSGAAFIDVRKKIAQKHPRWLTYNAALPI</sequence>
<dbReference type="EMBL" id="CP022604">
    <property type="protein sequence ID" value="ASV86837.1"/>
    <property type="molecule type" value="Genomic_DNA"/>
</dbReference>
<dbReference type="Proteomes" id="UP000215256">
    <property type="component" value="Chromosome 1"/>
</dbReference>
<accession>A0A248UJ12</accession>
<gene>
    <name evidence="1" type="ORF">CES85_1912</name>
</gene>
<reference evidence="1 2" key="1">
    <citation type="submission" date="2017-07" db="EMBL/GenBank/DDBJ databases">
        <title>Phylogenetic study on the rhizospheric bacterium Ochrobactrum sp. A44.</title>
        <authorList>
            <person name="Krzyzanowska D.M."/>
            <person name="Ossowicki A."/>
            <person name="Rajewska M."/>
            <person name="Maciag T."/>
            <person name="Kaczynski Z."/>
            <person name="Czerwicka M."/>
            <person name="Jafra S."/>
        </authorList>
    </citation>
    <scope>NUCLEOTIDE SEQUENCE [LARGE SCALE GENOMIC DNA]</scope>
    <source>
        <strain evidence="1 2">A44</strain>
    </source>
</reference>
<protein>
    <submittedName>
        <fullName evidence="1">Uncharacterized protein</fullName>
    </submittedName>
</protein>
<organism evidence="1 2">
    <name type="scientific">Ochrobactrum quorumnocens</name>
    <dbReference type="NCBI Taxonomy" id="271865"/>
    <lineage>
        <taxon>Bacteria</taxon>
        <taxon>Pseudomonadati</taxon>
        <taxon>Pseudomonadota</taxon>
        <taxon>Alphaproteobacteria</taxon>
        <taxon>Hyphomicrobiales</taxon>
        <taxon>Brucellaceae</taxon>
        <taxon>Brucella/Ochrobactrum group</taxon>
        <taxon>Ochrobactrum</taxon>
    </lineage>
</organism>
<proteinExistence type="predicted"/>
<dbReference type="KEGG" id="och:CES85_1912"/>
<evidence type="ECO:0000313" key="1">
    <source>
        <dbReference type="EMBL" id="ASV86837.1"/>
    </source>
</evidence>
<dbReference type="AlphaFoldDB" id="A0A248UJ12"/>